<dbReference type="SUPFAM" id="SSF48317">
    <property type="entry name" value="Acid phosphatase/Vanadium-dependent haloperoxidase"/>
    <property type="match status" value="1"/>
</dbReference>
<dbReference type="STRING" id="92835.RS81_01815"/>
<keyword evidence="1" id="KW-0812">Transmembrane</keyword>
<dbReference type="EMBL" id="JYIZ01000048">
    <property type="protein sequence ID" value="KJL39995.1"/>
    <property type="molecule type" value="Genomic_DNA"/>
</dbReference>
<dbReference type="Gene3D" id="1.20.144.10">
    <property type="entry name" value="Phosphatidic acid phosphatase type 2/haloperoxidase"/>
    <property type="match status" value="1"/>
</dbReference>
<reference evidence="3 4" key="1">
    <citation type="submission" date="2015-02" db="EMBL/GenBank/DDBJ databases">
        <title>Draft genome sequences of ten Microbacterium spp. with emphasis on heavy metal contaminated environments.</title>
        <authorList>
            <person name="Corretto E."/>
        </authorList>
    </citation>
    <scope>NUCLEOTIDE SEQUENCE [LARGE SCALE GENOMIC DNA]</scope>
    <source>
        <strain evidence="3 4">DSM 12510</strain>
    </source>
</reference>
<proteinExistence type="predicted"/>
<dbReference type="InterPro" id="IPR036938">
    <property type="entry name" value="PAP2/HPO_sf"/>
</dbReference>
<dbReference type="PANTHER" id="PTHR14969:SF13">
    <property type="entry name" value="AT30094P"/>
    <property type="match status" value="1"/>
</dbReference>
<feature type="transmembrane region" description="Helical" evidence="1">
    <location>
        <begin position="77"/>
        <end position="104"/>
    </location>
</feature>
<feature type="transmembrane region" description="Helical" evidence="1">
    <location>
        <begin position="30"/>
        <end position="57"/>
    </location>
</feature>
<gene>
    <name evidence="3" type="ORF">RS81_01815</name>
</gene>
<sequence>MGDDERPGGEPAAWPAPVEPLPHPDLHPALVLAVGVTAAVAFVVLRVVVALGGHAPLPVDLWWHDLMLRTLDDAGVVVAWVPAIVGGTIGMIIVGIVIVAIFALRRRGWDAATLALAIVAVVAIGAPMAAIIARVRPADSLAETVATSFPSGHTAVATTLAVTLGLLLRRWYVWVLGALWVLLMMWSRTYLQAHWLSDVVAGLLEGIAVATLVWCAMYAVRVRRSNRAASAVGSG</sequence>
<dbReference type="PANTHER" id="PTHR14969">
    <property type="entry name" value="SPHINGOSINE-1-PHOSPHATE PHOSPHOHYDROLASE"/>
    <property type="match status" value="1"/>
</dbReference>
<feature type="domain" description="Phosphatidic acid phosphatase type 2/haloperoxidase" evidence="2">
    <location>
        <begin position="111"/>
        <end position="214"/>
    </location>
</feature>
<dbReference type="Proteomes" id="UP000033956">
    <property type="component" value="Unassembled WGS sequence"/>
</dbReference>
<feature type="transmembrane region" description="Helical" evidence="1">
    <location>
        <begin position="145"/>
        <end position="164"/>
    </location>
</feature>
<keyword evidence="1" id="KW-1133">Transmembrane helix</keyword>
<feature type="transmembrane region" description="Helical" evidence="1">
    <location>
        <begin position="171"/>
        <end position="187"/>
    </location>
</feature>
<dbReference type="Pfam" id="PF01569">
    <property type="entry name" value="PAP2"/>
    <property type="match status" value="1"/>
</dbReference>
<dbReference type="PATRIC" id="fig|92835.4.peg.1837"/>
<accession>A0A0M2H626</accession>
<evidence type="ECO:0000259" key="2">
    <source>
        <dbReference type="SMART" id="SM00014"/>
    </source>
</evidence>
<comment type="caution">
    <text evidence="3">The sequence shown here is derived from an EMBL/GenBank/DDBJ whole genome shotgun (WGS) entry which is preliminary data.</text>
</comment>
<dbReference type="SMART" id="SM00014">
    <property type="entry name" value="acidPPc"/>
    <property type="match status" value="1"/>
</dbReference>
<feature type="transmembrane region" description="Helical" evidence="1">
    <location>
        <begin position="199"/>
        <end position="220"/>
    </location>
</feature>
<protein>
    <submittedName>
        <fullName evidence="3">Undecaprenyl pyrophosphate phosphatase</fullName>
    </submittedName>
</protein>
<keyword evidence="1" id="KW-0472">Membrane</keyword>
<feature type="transmembrane region" description="Helical" evidence="1">
    <location>
        <begin position="111"/>
        <end position="133"/>
    </location>
</feature>
<evidence type="ECO:0000313" key="3">
    <source>
        <dbReference type="EMBL" id="KJL39995.1"/>
    </source>
</evidence>
<evidence type="ECO:0000313" key="4">
    <source>
        <dbReference type="Proteomes" id="UP000033956"/>
    </source>
</evidence>
<dbReference type="RefSeq" id="WP_084613525.1">
    <property type="nucleotide sequence ID" value="NZ_BAAAUP010000001.1"/>
</dbReference>
<dbReference type="InterPro" id="IPR000326">
    <property type="entry name" value="PAP2/HPO"/>
</dbReference>
<evidence type="ECO:0000256" key="1">
    <source>
        <dbReference type="SAM" id="Phobius"/>
    </source>
</evidence>
<keyword evidence="4" id="KW-1185">Reference proteome</keyword>
<dbReference type="OrthoDB" id="5289372at2"/>
<organism evidence="3 4">
    <name type="scientific">Microbacterium terrae</name>
    <dbReference type="NCBI Taxonomy" id="69369"/>
    <lineage>
        <taxon>Bacteria</taxon>
        <taxon>Bacillati</taxon>
        <taxon>Actinomycetota</taxon>
        <taxon>Actinomycetes</taxon>
        <taxon>Micrococcales</taxon>
        <taxon>Microbacteriaceae</taxon>
        <taxon>Microbacterium</taxon>
    </lineage>
</organism>
<dbReference type="AlphaFoldDB" id="A0A0M2H626"/>
<name>A0A0M2H626_9MICO</name>